<evidence type="ECO:0000256" key="6">
    <source>
        <dbReference type="ARBA" id="ARBA00023136"/>
    </source>
</evidence>
<dbReference type="SUPFAM" id="SSF47661">
    <property type="entry name" value="t-snare proteins"/>
    <property type="match status" value="1"/>
</dbReference>
<dbReference type="GO" id="GO:0031201">
    <property type="term" value="C:SNARE complex"/>
    <property type="evidence" value="ECO:0007669"/>
    <property type="project" value="TreeGrafter"/>
</dbReference>
<dbReference type="GO" id="GO:0048278">
    <property type="term" value="P:vesicle docking"/>
    <property type="evidence" value="ECO:0007669"/>
    <property type="project" value="TreeGrafter"/>
</dbReference>
<dbReference type="PROSITE" id="PS50192">
    <property type="entry name" value="T_SNARE"/>
    <property type="match status" value="1"/>
</dbReference>
<dbReference type="SMART" id="SM00397">
    <property type="entry name" value="t_SNARE"/>
    <property type="match status" value="1"/>
</dbReference>
<accession>A0AAV5AJD6</accession>
<dbReference type="InterPro" id="IPR006011">
    <property type="entry name" value="Syntaxin_N"/>
</dbReference>
<dbReference type="InterPro" id="IPR000727">
    <property type="entry name" value="T_SNARE_dom"/>
</dbReference>
<dbReference type="GO" id="GO:0006887">
    <property type="term" value="P:exocytosis"/>
    <property type="evidence" value="ECO:0007669"/>
    <property type="project" value="TreeGrafter"/>
</dbReference>
<dbReference type="SMART" id="SM00503">
    <property type="entry name" value="SynN"/>
    <property type="match status" value="1"/>
</dbReference>
<dbReference type="GO" id="GO:0012505">
    <property type="term" value="C:endomembrane system"/>
    <property type="evidence" value="ECO:0007669"/>
    <property type="project" value="TreeGrafter"/>
</dbReference>
<dbReference type="FunFam" id="1.20.58.70:FF:000008">
    <property type="entry name" value="Syntaxin family protein"/>
    <property type="match status" value="1"/>
</dbReference>
<protein>
    <recommendedName>
        <fullName evidence="8">t-SNARE coiled-coil homology domain-containing protein</fullName>
    </recommendedName>
</protein>
<comment type="similarity">
    <text evidence="2">Belongs to the syntaxin family.</text>
</comment>
<feature type="domain" description="T-SNARE coiled-coil homology" evidence="8">
    <location>
        <begin position="219"/>
        <end position="263"/>
    </location>
</feature>
<evidence type="ECO:0000313" key="9">
    <source>
        <dbReference type="EMBL" id="GJJ12070.1"/>
    </source>
</evidence>
<dbReference type="CDD" id="cd15849">
    <property type="entry name" value="SNARE_Sso1"/>
    <property type="match status" value="1"/>
</dbReference>
<evidence type="ECO:0000256" key="4">
    <source>
        <dbReference type="ARBA" id="ARBA00022989"/>
    </source>
</evidence>
<dbReference type="InterPro" id="IPR045242">
    <property type="entry name" value="Syntaxin"/>
</dbReference>
<dbReference type="InterPro" id="IPR010989">
    <property type="entry name" value="SNARE"/>
</dbReference>
<dbReference type="Gene3D" id="1.20.58.70">
    <property type="match status" value="1"/>
</dbReference>
<keyword evidence="3" id="KW-0812">Transmembrane</keyword>
<evidence type="ECO:0000256" key="7">
    <source>
        <dbReference type="SAM" id="MobiDB-lite"/>
    </source>
</evidence>
<evidence type="ECO:0000259" key="8">
    <source>
        <dbReference type="PROSITE" id="PS50192"/>
    </source>
</evidence>
<dbReference type="PANTHER" id="PTHR19957">
    <property type="entry name" value="SYNTAXIN"/>
    <property type="match status" value="1"/>
</dbReference>
<keyword evidence="5" id="KW-0175">Coiled coil</keyword>
<comment type="subcellular location">
    <subcellularLocation>
        <location evidence="1">Membrane</location>
        <topology evidence="1">Single-pass type IV membrane protein</topology>
    </subcellularLocation>
</comment>
<dbReference type="Pfam" id="PF00804">
    <property type="entry name" value="Syntaxin"/>
    <property type="match status" value="1"/>
</dbReference>
<keyword evidence="6" id="KW-0472">Membrane</keyword>
<dbReference type="GO" id="GO:0005886">
    <property type="term" value="C:plasma membrane"/>
    <property type="evidence" value="ECO:0007669"/>
    <property type="project" value="TreeGrafter"/>
</dbReference>
<gene>
    <name evidence="9" type="ORF">Clacol_006311</name>
</gene>
<dbReference type="GO" id="GO:0006906">
    <property type="term" value="P:vesicle fusion"/>
    <property type="evidence" value="ECO:0007669"/>
    <property type="project" value="TreeGrafter"/>
</dbReference>
<sequence length="282" mass="32023">MARDRLAGLRAQQGNGYSEPEPVPGGRSYAAHGRQDDRYEMTEVNNDTVPLTANGDDTTAFFAEIDAIKESLGTYNNNVTRISELHQRALNSTDENVASRTTQQLETLVAETSSLSSQIKLRITNLQRNPGTGQDGQFRRQQTARVKQNFMEAIQNYQQVESQYRTKYKQRLERQFKIVKPDATDAEVKMVVDNDTQGNQIFTQALQSSNRYGESRTAYREVQERHEDIKRIERTLTELAQLFNDMSILVEQQDESINAIQTNAGKVEHDTEIGYISHSLGI</sequence>
<dbReference type="GO" id="GO:0006886">
    <property type="term" value="P:intracellular protein transport"/>
    <property type="evidence" value="ECO:0007669"/>
    <property type="project" value="TreeGrafter"/>
</dbReference>
<keyword evidence="4" id="KW-1133">Transmembrane helix</keyword>
<proteinExistence type="inferred from homology"/>
<keyword evidence="10" id="KW-1185">Reference proteome</keyword>
<organism evidence="9 10">
    <name type="scientific">Clathrus columnatus</name>
    <dbReference type="NCBI Taxonomy" id="1419009"/>
    <lineage>
        <taxon>Eukaryota</taxon>
        <taxon>Fungi</taxon>
        <taxon>Dikarya</taxon>
        <taxon>Basidiomycota</taxon>
        <taxon>Agaricomycotina</taxon>
        <taxon>Agaricomycetes</taxon>
        <taxon>Phallomycetidae</taxon>
        <taxon>Phallales</taxon>
        <taxon>Clathraceae</taxon>
        <taxon>Clathrus</taxon>
    </lineage>
</organism>
<name>A0AAV5AJD6_9AGAM</name>
<comment type="caution">
    <text evidence="9">The sequence shown here is derived from an EMBL/GenBank/DDBJ whole genome shotgun (WGS) entry which is preliminary data.</text>
</comment>
<dbReference type="EMBL" id="BPWL01000007">
    <property type="protein sequence ID" value="GJJ12070.1"/>
    <property type="molecule type" value="Genomic_DNA"/>
</dbReference>
<evidence type="ECO:0000256" key="1">
    <source>
        <dbReference type="ARBA" id="ARBA00004211"/>
    </source>
</evidence>
<dbReference type="PANTHER" id="PTHR19957:SF307">
    <property type="entry name" value="PROTEIN SSO1-RELATED"/>
    <property type="match status" value="1"/>
</dbReference>
<dbReference type="AlphaFoldDB" id="A0AAV5AJD6"/>
<evidence type="ECO:0000256" key="3">
    <source>
        <dbReference type="ARBA" id="ARBA00022692"/>
    </source>
</evidence>
<feature type="region of interest" description="Disordered" evidence="7">
    <location>
        <begin position="1"/>
        <end position="31"/>
    </location>
</feature>
<dbReference type="GO" id="GO:0000149">
    <property type="term" value="F:SNARE binding"/>
    <property type="evidence" value="ECO:0007669"/>
    <property type="project" value="TreeGrafter"/>
</dbReference>
<reference evidence="9" key="1">
    <citation type="submission" date="2021-10" db="EMBL/GenBank/DDBJ databases">
        <title>De novo Genome Assembly of Clathrus columnatus (Basidiomycota, Fungi) Using Illumina and Nanopore Sequence Data.</title>
        <authorList>
            <person name="Ogiso-Tanaka E."/>
            <person name="Itagaki H."/>
            <person name="Hosoya T."/>
            <person name="Hosaka K."/>
        </authorList>
    </citation>
    <scope>NUCLEOTIDE SEQUENCE</scope>
    <source>
        <strain evidence="9">MO-923</strain>
    </source>
</reference>
<dbReference type="Proteomes" id="UP001050691">
    <property type="component" value="Unassembled WGS sequence"/>
</dbReference>
<evidence type="ECO:0000313" key="10">
    <source>
        <dbReference type="Proteomes" id="UP001050691"/>
    </source>
</evidence>
<evidence type="ECO:0000256" key="2">
    <source>
        <dbReference type="ARBA" id="ARBA00009063"/>
    </source>
</evidence>
<evidence type="ECO:0000256" key="5">
    <source>
        <dbReference type="ARBA" id="ARBA00023054"/>
    </source>
</evidence>
<dbReference type="GO" id="GO:0005484">
    <property type="term" value="F:SNAP receptor activity"/>
    <property type="evidence" value="ECO:0007669"/>
    <property type="project" value="TreeGrafter"/>
</dbReference>